<dbReference type="GO" id="GO:0006412">
    <property type="term" value="P:translation"/>
    <property type="evidence" value="ECO:0007669"/>
    <property type="project" value="UniProtKB-UniRule"/>
</dbReference>
<evidence type="ECO:0000256" key="2">
    <source>
        <dbReference type="ARBA" id="ARBA00022980"/>
    </source>
</evidence>
<dbReference type="GO" id="GO:1990904">
    <property type="term" value="C:ribonucleoprotein complex"/>
    <property type="evidence" value="ECO:0007669"/>
    <property type="project" value="UniProtKB-KW"/>
</dbReference>
<keyword evidence="5" id="KW-0694">RNA-binding</keyword>
<evidence type="ECO:0000256" key="3">
    <source>
        <dbReference type="ARBA" id="ARBA00023274"/>
    </source>
</evidence>
<gene>
    <name evidence="5" type="primary">rplX</name>
    <name evidence="7" type="ORF">UT61_C0009G0033</name>
</gene>
<dbReference type="GO" id="GO:0019843">
    <property type="term" value="F:rRNA binding"/>
    <property type="evidence" value="ECO:0007669"/>
    <property type="project" value="UniProtKB-UniRule"/>
</dbReference>
<comment type="similarity">
    <text evidence="1 5">Belongs to the universal ribosomal protein uL24 family.</text>
</comment>
<evidence type="ECO:0000256" key="4">
    <source>
        <dbReference type="ARBA" id="ARBA00035206"/>
    </source>
</evidence>
<comment type="function">
    <text evidence="5">One of two assembly initiator proteins, it binds directly to the 5'-end of the 23S rRNA, where it nucleates assembly of the 50S subunit.</text>
</comment>
<dbReference type="Pfam" id="PF00467">
    <property type="entry name" value="KOW"/>
    <property type="match status" value="1"/>
</dbReference>
<comment type="caution">
    <text evidence="7">The sequence shown here is derived from an EMBL/GenBank/DDBJ whole genome shotgun (WGS) entry which is preliminary data.</text>
</comment>
<keyword evidence="2 5" id="KW-0689">Ribosomal protein</keyword>
<dbReference type="GO" id="GO:0005840">
    <property type="term" value="C:ribosome"/>
    <property type="evidence" value="ECO:0007669"/>
    <property type="project" value="UniProtKB-KW"/>
</dbReference>
<dbReference type="Proteomes" id="UP000034793">
    <property type="component" value="Unassembled WGS sequence"/>
</dbReference>
<dbReference type="InterPro" id="IPR008991">
    <property type="entry name" value="Translation_prot_SH3-like_sf"/>
</dbReference>
<evidence type="ECO:0000256" key="5">
    <source>
        <dbReference type="HAMAP-Rule" id="MF_01326"/>
    </source>
</evidence>
<sequence>MLKFKVGDKVKITTGKDKGREGSIEAILIKEGKVVVPGINLYKKHVKGRPGQKGGIYDIPRPLSYSKLAIVCPKCSKVTRVGFKLSGDEKVRICRKCGREIDTKIKKK</sequence>
<dbReference type="InterPro" id="IPR057264">
    <property type="entry name" value="Ribosomal_uL24_C"/>
</dbReference>
<dbReference type="InterPro" id="IPR041988">
    <property type="entry name" value="Ribosomal_uL24_KOW"/>
</dbReference>
<protein>
    <recommendedName>
        <fullName evidence="4 5">Large ribosomal subunit protein uL24</fullName>
    </recommendedName>
</protein>
<reference evidence="7 8" key="1">
    <citation type="journal article" date="2015" name="Nature">
        <title>rRNA introns, odd ribosomes, and small enigmatic genomes across a large radiation of phyla.</title>
        <authorList>
            <person name="Brown C.T."/>
            <person name="Hug L.A."/>
            <person name="Thomas B.C."/>
            <person name="Sharon I."/>
            <person name="Castelle C.J."/>
            <person name="Singh A."/>
            <person name="Wilkins M.J."/>
            <person name="Williams K.H."/>
            <person name="Banfield J.F."/>
        </authorList>
    </citation>
    <scope>NUCLEOTIDE SEQUENCE [LARGE SCALE GENOMIC DNA]</scope>
</reference>
<feature type="domain" description="KOW" evidence="6">
    <location>
        <begin position="3"/>
        <end position="30"/>
    </location>
</feature>
<dbReference type="EMBL" id="LBXL01000009">
    <property type="protein sequence ID" value="KKR30300.1"/>
    <property type="molecule type" value="Genomic_DNA"/>
</dbReference>
<comment type="function">
    <text evidence="5">One of the proteins that surrounds the polypeptide exit tunnel on the outside of the subunit.</text>
</comment>
<comment type="subunit">
    <text evidence="5">Part of the 50S ribosomal subunit.</text>
</comment>
<keyword evidence="5" id="KW-0699">rRNA-binding</keyword>
<dbReference type="HAMAP" id="MF_01326_B">
    <property type="entry name" value="Ribosomal_uL24_B"/>
    <property type="match status" value="1"/>
</dbReference>
<keyword evidence="3 5" id="KW-0687">Ribonucleoprotein</keyword>
<dbReference type="AlphaFoldDB" id="A0A0G0S6E8"/>
<dbReference type="NCBIfam" id="TIGR01079">
    <property type="entry name" value="rplX_bact"/>
    <property type="match status" value="1"/>
</dbReference>
<name>A0A0G0S6E8_9BACT</name>
<proteinExistence type="inferred from homology"/>
<dbReference type="InterPro" id="IPR014722">
    <property type="entry name" value="Rib_uL2_dom2"/>
</dbReference>
<evidence type="ECO:0000313" key="7">
    <source>
        <dbReference type="EMBL" id="KKR30300.1"/>
    </source>
</evidence>
<evidence type="ECO:0000313" key="8">
    <source>
        <dbReference type="Proteomes" id="UP000034793"/>
    </source>
</evidence>
<evidence type="ECO:0000259" key="6">
    <source>
        <dbReference type="SMART" id="SM00739"/>
    </source>
</evidence>
<dbReference type="PANTHER" id="PTHR12903">
    <property type="entry name" value="MITOCHONDRIAL RIBOSOMAL PROTEIN L24"/>
    <property type="match status" value="1"/>
</dbReference>
<accession>A0A0G0S6E8</accession>
<dbReference type="GO" id="GO:0003735">
    <property type="term" value="F:structural constituent of ribosome"/>
    <property type="evidence" value="ECO:0007669"/>
    <property type="project" value="InterPro"/>
</dbReference>
<dbReference type="CDD" id="cd06089">
    <property type="entry name" value="KOW_RPL26"/>
    <property type="match status" value="1"/>
</dbReference>
<dbReference type="Pfam" id="PF17136">
    <property type="entry name" value="ribosomal_L24"/>
    <property type="match status" value="1"/>
</dbReference>
<dbReference type="InterPro" id="IPR005824">
    <property type="entry name" value="KOW"/>
</dbReference>
<dbReference type="SUPFAM" id="SSF50104">
    <property type="entry name" value="Translation proteins SH3-like domain"/>
    <property type="match status" value="1"/>
</dbReference>
<dbReference type="SMART" id="SM00739">
    <property type="entry name" value="KOW"/>
    <property type="match status" value="1"/>
</dbReference>
<dbReference type="Gene3D" id="2.30.30.30">
    <property type="match status" value="1"/>
</dbReference>
<dbReference type="InterPro" id="IPR003256">
    <property type="entry name" value="Ribosomal_uL24"/>
</dbReference>
<dbReference type="CDD" id="cd00065">
    <property type="entry name" value="FYVE_like_SF"/>
    <property type="match status" value="1"/>
</dbReference>
<organism evidence="7 8">
    <name type="scientific">Candidatus Woesebacteria bacterium GW2011_GWA1_39_8</name>
    <dbReference type="NCBI Taxonomy" id="1618552"/>
    <lineage>
        <taxon>Bacteria</taxon>
        <taxon>Candidatus Woeseibacteriota</taxon>
    </lineage>
</organism>
<evidence type="ECO:0000256" key="1">
    <source>
        <dbReference type="ARBA" id="ARBA00010618"/>
    </source>
</evidence>